<organism evidence="2 3">
    <name type="scientific">Thalassiosira oceanica</name>
    <name type="common">Marine diatom</name>
    <dbReference type="NCBI Taxonomy" id="159749"/>
    <lineage>
        <taxon>Eukaryota</taxon>
        <taxon>Sar</taxon>
        <taxon>Stramenopiles</taxon>
        <taxon>Ochrophyta</taxon>
        <taxon>Bacillariophyta</taxon>
        <taxon>Coscinodiscophyceae</taxon>
        <taxon>Thalassiosirophycidae</taxon>
        <taxon>Thalassiosirales</taxon>
        <taxon>Thalassiosiraceae</taxon>
        <taxon>Thalassiosira</taxon>
    </lineage>
</organism>
<dbReference type="EMBL" id="AGNL01017871">
    <property type="protein sequence ID" value="EJK63923.1"/>
    <property type="molecule type" value="Genomic_DNA"/>
</dbReference>
<feature type="compositionally biased region" description="Gly residues" evidence="1">
    <location>
        <begin position="344"/>
        <end position="354"/>
    </location>
</feature>
<protein>
    <submittedName>
        <fullName evidence="2">Uncharacterized protein</fullName>
    </submittedName>
</protein>
<feature type="compositionally biased region" description="Basic and acidic residues" evidence="1">
    <location>
        <begin position="390"/>
        <end position="409"/>
    </location>
</feature>
<proteinExistence type="predicted"/>
<feature type="compositionally biased region" description="Basic residues" evidence="1">
    <location>
        <begin position="60"/>
        <end position="72"/>
    </location>
</feature>
<sequence>MALMGQKDTPRKPHKLGEQSTDEDGRLVKQQPAAPDGGRGVSGGPLREPRGPPPPAGPRGRPRPAALRRRPAVLRAGRPPVEAEGPAVLQDRQAELLHRRPGGPALRDGPRGGEGRAGPAAGGRGPAGRHRRADRGRRVQARRRRLPVRRQPAPARRRDQPEPHAALHRRPAGEGRRRLARRGGPREELLDLRQEDGLQPGQVPPPEADEAPRPVPRRAGHAVEPLRGDAPARLAADLQPPGGHAGPAPERRERPRRAEGAGRGHRRAGHRDGERGQEDGRVRQRVLAVRRTAAGLHRRGQPDELYGGREAVAQVDRDGGGLRRPGGQGPADGAAGAGRRRHGTGQGRRGGGQGEARLAVRAAGPHAGPPQGQRRERQGSRRVPRQAVGEVREEAHEAHRAGAEGDDRRLPRRGRGLRLDAGRVHDLEDCEKRQEEAAAAAG</sequence>
<feature type="region of interest" description="Disordered" evidence="1">
    <location>
        <begin position="1"/>
        <end position="285"/>
    </location>
</feature>
<dbReference type="AlphaFoldDB" id="K0SCQ7"/>
<dbReference type="OMA" id="NECEPSG"/>
<feature type="compositionally biased region" description="Basic and acidic residues" evidence="1">
    <location>
        <begin position="184"/>
        <end position="196"/>
    </location>
</feature>
<evidence type="ECO:0000256" key="1">
    <source>
        <dbReference type="SAM" id="MobiDB-lite"/>
    </source>
</evidence>
<feature type="region of interest" description="Disordered" evidence="1">
    <location>
        <begin position="290"/>
        <end position="309"/>
    </location>
</feature>
<feature type="compositionally biased region" description="Basic and acidic residues" evidence="1">
    <location>
        <begin position="417"/>
        <end position="436"/>
    </location>
</feature>
<feature type="compositionally biased region" description="Basic and acidic residues" evidence="1">
    <location>
        <begin position="270"/>
        <end position="282"/>
    </location>
</feature>
<evidence type="ECO:0000313" key="3">
    <source>
        <dbReference type="Proteomes" id="UP000266841"/>
    </source>
</evidence>
<feature type="compositionally biased region" description="Basic and acidic residues" evidence="1">
    <location>
        <begin position="8"/>
        <end position="27"/>
    </location>
</feature>
<feature type="compositionally biased region" description="Basic and acidic residues" evidence="1">
    <location>
        <begin position="249"/>
        <end position="262"/>
    </location>
</feature>
<accession>K0SCQ7</accession>
<reference evidence="2 3" key="1">
    <citation type="journal article" date="2012" name="Genome Biol.">
        <title>Genome and low-iron response of an oceanic diatom adapted to chronic iron limitation.</title>
        <authorList>
            <person name="Lommer M."/>
            <person name="Specht M."/>
            <person name="Roy A.S."/>
            <person name="Kraemer L."/>
            <person name="Andreson R."/>
            <person name="Gutowska M.A."/>
            <person name="Wolf J."/>
            <person name="Bergner S.V."/>
            <person name="Schilhabel M.B."/>
            <person name="Klostermeier U.C."/>
            <person name="Beiko R.G."/>
            <person name="Rosenstiel P."/>
            <person name="Hippler M."/>
            <person name="Laroche J."/>
        </authorList>
    </citation>
    <scope>NUCLEOTIDE SEQUENCE [LARGE SCALE GENOMIC DNA]</scope>
    <source>
        <strain evidence="2 3">CCMP1005</strain>
    </source>
</reference>
<gene>
    <name evidence="2" type="ORF">THAOC_15391</name>
</gene>
<comment type="caution">
    <text evidence="2">The sequence shown here is derived from an EMBL/GenBank/DDBJ whole genome shotgun (WGS) entry which is preliminary data.</text>
</comment>
<feature type="compositionally biased region" description="Basic residues" evidence="1">
    <location>
        <begin position="127"/>
        <end position="148"/>
    </location>
</feature>
<name>K0SCQ7_THAOC</name>
<feature type="region of interest" description="Disordered" evidence="1">
    <location>
        <begin position="314"/>
        <end position="442"/>
    </location>
</feature>
<keyword evidence="3" id="KW-1185">Reference proteome</keyword>
<evidence type="ECO:0000313" key="2">
    <source>
        <dbReference type="EMBL" id="EJK63923.1"/>
    </source>
</evidence>
<dbReference type="Proteomes" id="UP000266841">
    <property type="component" value="Unassembled WGS sequence"/>
</dbReference>